<dbReference type="Proteomes" id="UP000294854">
    <property type="component" value="Unassembled WGS sequence"/>
</dbReference>
<dbReference type="RefSeq" id="WP_010620270.1">
    <property type="nucleotide sequence ID" value="NZ_PUFO01000088.1"/>
</dbReference>
<proteinExistence type="predicted"/>
<gene>
    <name evidence="1" type="ORF">C5L31_001989</name>
</gene>
<dbReference type="AlphaFoldDB" id="A0A4R5NG33"/>
<organism evidence="1 2">
    <name type="scientific">Secundilactobacillus malefermentans</name>
    <dbReference type="NCBI Taxonomy" id="176292"/>
    <lineage>
        <taxon>Bacteria</taxon>
        <taxon>Bacillati</taxon>
        <taxon>Bacillota</taxon>
        <taxon>Bacilli</taxon>
        <taxon>Lactobacillales</taxon>
        <taxon>Lactobacillaceae</taxon>
        <taxon>Secundilactobacillus</taxon>
    </lineage>
</organism>
<accession>A0A4R5NG33</accession>
<comment type="caution">
    <text evidence="1">The sequence shown here is derived from an EMBL/GenBank/DDBJ whole genome shotgun (WGS) entry which is preliminary data.</text>
</comment>
<reference evidence="1 2" key="1">
    <citation type="journal article" date="2019" name="Appl. Microbiol. Biotechnol.">
        <title>Uncovering carbohydrate metabolism through a genotype-phenotype association study of 56 lactic acid bacteria genomes.</title>
        <authorList>
            <person name="Buron-Moles G."/>
            <person name="Chailyan A."/>
            <person name="Dolejs I."/>
            <person name="Forster J."/>
            <person name="Miks M.H."/>
        </authorList>
    </citation>
    <scope>NUCLEOTIDE SEQUENCE [LARGE SCALE GENOMIC DNA]</scope>
    <source>
        <strain evidence="1 2">ATCC 49373</strain>
    </source>
</reference>
<dbReference type="OrthoDB" id="2292827at2"/>
<keyword evidence="2" id="KW-1185">Reference proteome</keyword>
<evidence type="ECO:0000313" key="2">
    <source>
        <dbReference type="Proteomes" id="UP000294854"/>
    </source>
</evidence>
<protein>
    <submittedName>
        <fullName evidence="1">Uncharacterized protein</fullName>
    </submittedName>
</protein>
<dbReference type="EMBL" id="PUFO01000088">
    <property type="protein sequence ID" value="TDG73227.1"/>
    <property type="molecule type" value="Genomic_DNA"/>
</dbReference>
<sequence>MTLYRVWFQSRQDGRLIAGFDYRSLKFGLKLTTNPDRAVSLITDLEDPQVVEMRLYQAVIRRPTKKSQELPYTDTFDAYATVHRNFELLMRPAEEQEIFQPGTTYVVGDAWVDIDKFGAHRQFIKFNNRFVEFSKRQDKRTFDVLGAGYFVDGKRGTFYPGMTVKSSEGPEFWALPKEFKKWPKLINRRATLPSRVTFGRLANGSMYSIVEDRLRA</sequence>
<dbReference type="STRING" id="1122149.FD44_GL000824"/>
<name>A0A4R5NG33_9LACO</name>
<evidence type="ECO:0000313" key="1">
    <source>
        <dbReference type="EMBL" id="TDG73227.1"/>
    </source>
</evidence>